<evidence type="ECO:0000313" key="3">
    <source>
        <dbReference type="Proteomes" id="UP001054945"/>
    </source>
</evidence>
<dbReference type="Proteomes" id="UP001054945">
    <property type="component" value="Unassembled WGS sequence"/>
</dbReference>
<sequence>MASSGKVGASERPSRAPTPTDKNFQEKEPNKPGCRVASLASNSAIRTEELNVPLSMEAAKSNTELEENRHWSDQVG</sequence>
<comment type="caution">
    <text evidence="2">The sequence shown here is derived from an EMBL/GenBank/DDBJ whole genome shotgun (WGS) entry which is preliminary data.</text>
</comment>
<feature type="compositionally biased region" description="Basic and acidic residues" evidence="1">
    <location>
        <begin position="66"/>
        <end position="76"/>
    </location>
</feature>
<dbReference type="EMBL" id="BPLR01005783">
    <property type="protein sequence ID" value="GIY04976.1"/>
    <property type="molecule type" value="Genomic_DNA"/>
</dbReference>
<proteinExistence type="predicted"/>
<reference evidence="2 3" key="1">
    <citation type="submission" date="2021-06" db="EMBL/GenBank/DDBJ databases">
        <title>Caerostris extrusa draft genome.</title>
        <authorList>
            <person name="Kono N."/>
            <person name="Arakawa K."/>
        </authorList>
    </citation>
    <scope>NUCLEOTIDE SEQUENCE [LARGE SCALE GENOMIC DNA]</scope>
</reference>
<organism evidence="2 3">
    <name type="scientific">Caerostris extrusa</name>
    <name type="common">Bark spider</name>
    <name type="synonym">Caerostris bankana</name>
    <dbReference type="NCBI Taxonomy" id="172846"/>
    <lineage>
        <taxon>Eukaryota</taxon>
        <taxon>Metazoa</taxon>
        <taxon>Ecdysozoa</taxon>
        <taxon>Arthropoda</taxon>
        <taxon>Chelicerata</taxon>
        <taxon>Arachnida</taxon>
        <taxon>Araneae</taxon>
        <taxon>Araneomorphae</taxon>
        <taxon>Entelegynae</taxon>
        <taxon>Araneoidea</taxon>
        <taxon>Araneidae</taxon>
        <taxon>Caerostris</taxon>
    </lineage>
</organism>
<evidence type="ECO:0000256" key="1">
    <source>
        <dbReference type="SAM" id="MobiDB-lite"/>
    </source>
</evidence>
<gene>
    <name evidence="2" type="ORF">CEXT_647361</name>
</gene>
<feature type="region of interest" description="Disordered" evidence="1">
    <location>
        <begin position="57"/>
        <end position="76"/>
    </location>
</feature>
<feature type="region of interest" description="Disordered" evidence="1">
    <location>
        <begin position="1"/>
        <end position="49"/>
    </location>
</feature>
<evidence type="ECO:0000313" key="2">
    <source>
        <dbReference type="EMBL" id="GIY04976.1"/>
    </source>
</evidence>
<dbReference type="AlphaFoldDB" id="A0AAV4QA66"/>
<keyword evidence="3" id="KW-1185">Reference proteome</keyword>
<accession>A0AAV4QA66</accession>
<protein>
    <submittedName>
        <fullName evidence="2">Uncharacterized protein</fullName>
    </submittedName>
</protein>
<name>A0AAV4QA66_CAEEX</name>